<evidence type="ECO:0000313" key="10">
    <source>
        <dbReference type="Proteomes" id="UP001165633"/>
    </source>
</evidence>
<dbReference type="SMART" id="SM00411">
    <property type="entry name" value="BHL"/>
    <property type="match status" value="1"/>
</dbReference>
<dbReference type="CDD" id="cd13835">
    <property type="entry name" value="IHF_A"/>
    <property type="match status" value="1"/>
</dbReference>
<keyword evidence="3" id="KW-0810">Translation regulation</keyword>
<sequence length="106" mass="12126">METIVRTDLIELLQREHGFSRRQAVLFLQEMFELFVEILERGEPLKISGFGTFSVRDKPTRVGRNPLTGQEAIISARRVPFFRPSCLLRESVNSKILEGGNPYDAC</sequence>
<keyword evidence="4" id="KW-0805">Transcription regulation</keyword>
<dbReference type="PROSITE" id="PS00045">
    <property type="entry name" value="HISTONE_LIKE"/>
    <property type="match status" value="1"/>
</dbReference>
<dbReference type="Pfam" id="PF00216">
    <property type="entry name" value="Bac_DNA_binding"/>
    <property type="match status" value="1"/>
</dbReference>
<comment type="caution">
    <text evidence="9">The sequence shown here is derived from an EMBL/GenBank/DDBJ whole genome shotgun (WGS) entry which is preliminary data.</text>
</comment>
<dbReference type="Gene3D" id="4.10.520.10">
    <property type="entry name" value="IHF-like DNA-binding proteins"/>
    <property type="match status" value="1"/>
</dbReference>
<dbReference type="PRINTS" id="PR01727">
    <property type="entry name" value="DNABINDINGHU"/>
</dbReference>
<name>A0ABT3WE95_9PROT</name>
<keyword evidence="7" id="KW-0233">DNA recombination</keyword>
<dbReference type="InterPro" id="IPR010992">
    <property type="entry name" value="IHF-like_DNA-bd_dom_sf"/>
</dbReference>
<evidence type="ECO:0000256" key="3">
    <source>
        <dbReference type="ARBA" id="ARBA00022845"/>
    </source>
</evidence>
<dbReference type="InterPro" id="IPR000119">
    <property type="entry name" value="Hist_DNA-bd"/>
</dbReference>
<dbReference type="SUPFAM" id="SSF47729">
    <property type="entry name" value="IHF-like DNA-binding proteins"/>
    <property type="match status" value="1"/>
</dbReference>
<evidence type="ECO:0000256" key="5">
    <source>
        <dbReference type="ARBA" id="ARBA00023125"/>
    </source>
</evidence>
<evidence type="ECO:0000256" key="7">
    <source>
        <dbReference type="ARBA" id="ARBA00023172"/>
    </source>
</evidence>
<dbReference type="EMBL" id="JANIDV010000001">
    <property type="protein sequence ID" value="MCX5615928.1"/>
    <property type="molecule type" value="Genomic_DNA"/>
</dbReference>
<keyword evidence="6" id="KW-0804">Transcription</keyword>
<dbReference type="PANTHER" id="PTHR33175">
    <property type="entry name" value="DNA-BINDING PROTEIN HU"/>
    <property type="match status" value="1"/>
</dbReference>
<organism evidence="9 10">
    <name type="scientific">Bombella dulcis</name>
    <dbReference type="NCBI Taxonomy" id="2967339"/>
    <lineage>
        <taxon>Bacteria</taxon>
        <taxon>Pseudomonadati</taxon>
        <taxon>Pseudomonadota</taxon>
        <taxon>Alphaproteobacteria</taxon>
        <taxon>Acetobacterales</taxon>
        <taxon>Acetobacteraceae</taxon>
        <taxon>Bombella</taxon>
    </lineage>
</organism>
<dbReference type="RefSeq" id="WP_266126909.1">
    <property type="nucleotide sequence ID" value="NZ_JANIDV010000001.1"/>
</dbReference>
<proteinExistence type="inferred from homology"/>
<accession>A0ABT3WE95</accession>
<dbReference type="InterPro" id="IPR005684">
    <property type="entry name" value="IHF_alpha"/>
</dbReference>
<keyword evidence="5" id="KW-0238">DNA-binding</keyword>
<protein>
    <recommendedName>
        <fullName evidence="2">Integration host factor subunit alpha</fullName>
    </recommendedName>
</protein>
<dbReference type="Proteomes" id="UP001165633">
    <property type="component" value="Unassembled WGS sequence"/>
</dbReference>
<evidence type="ECO:0000256" key="4">
    <source>
        <dbReference type="ARBA" id="ARBA00023015"/>
    </source>
</evidence>
<comment type="similarity">
    <text evidence="1 8">Belongs to the bacterial histone-like protein family.</text>
</comment>
<dbReference type="PANTHER" id="PTHR33175:SF2">
    <property type="entry name" value="INTEGRATION HOST FACTOR SUBUNIT ALPHA"/>
    <property type="match status" value="1"/>
</dbReference>
<evidence type="ECO:0000256" key="8">
    <source>
        <dbReference type="RuleBase" id="RU003939"/>
    </source>
</evidence>
<dbReference type="InterPro" id="IPR020816">
    <property type="entry name" value="Histone-like_DNA-bd_CS"/>
</dbReference>
<evidence type="ECO:0000313" key="9">
    <source>
        <dbReference type="EMBL" id="MCX5615928.1"/>
    </source>
</evidence>
<evidence type="ECO:0000256" key="6">
    <source>
        <dbReference type="ARBA" id="ARBA00023163"/>
    </source>
</evidence>
<gene>
    <name evidence="9" type="ORF">NQF87_02900</name>
</gene>
<reference evidence="9" key="1">
    <citation type="submission" date="2022-07" db="EMBL/GenBank/DDBJ databases">
        <title>Bombella genomes.</title>
        <authorList>
            <person name="Harer L."/>
            <person name="Styblova S."/>
            <person name="Ehrmann M."/>
        </authorList>
    </citation>
    <scope>NUCLEOTIDE SEQUENCE</scope>
    <source>
        <strain evidence="9">TMW 2.2559</strain>
    </source>
</reference>
<evidence type="ECO:0000256" key="2">
    <source>
        <dbReference type="ARBA" id="ARBA00018329"/>
    </source>
</evidence>
<keyword evidence="10" id="KW-1185">Reference proteome</keyword>
<evidence type="ECO:0000256" key="1">
    <source>
        <dbReference type="ARBA" id="ARBA00010529"/>
    </source>
</evidence>